<accession>A0A1L7WUZ8</accession>
<reference evidence="2 3" key="1">
    <citation type="submission" date="2016-03" db="EMBL/GenBank/DDBJ databases">
        <authorList>
            <person name="Ploux O."/>
        </authorList>
    </citation>
    <scope>NUCLEOTIDE SEQUENCE [LARGE SCALE GENOMIC DNA]</scope>
    <source>
        <strain evidence="2 3">UAMH 11012</strain>
    </source>
</reference>
<gene>
    <name evidence="2" type="ORF">PAC_06478</name>
</gene>
<feature type="transmembrane region" description="Helical" evidence="1">
    <location>
        <begin position="264"/>
        <end position="282"/>
    </location>
</feature>
<proteinExistence type="predicted"/>
<sequence length="424" mass="48820">MRTRPSILLGRDESDGRFSFRYLTSRPPVKILAGFSIFYLLLIQYYSHANYRDPTSYFFDPTHAYERMYSADRIREADAFIRSAELLTSGPTPSQQPPVMCIGVATVTRRGEQYVRRTIGSLLDGLTHEERHSIYLDILIGHTNRSTHPISGEKWVGTLPNKVLTYEETDFSRIKEWEAGGWYRNKTIFDYTYLLNDCYATGAKYIAMLEDDTLAVEGWYPRALEALRNVEAKMARRIGKKWVFMRLFYAEDLFGWNSENWPTYLFWSFVTWAITSGSLIFARNRSRSLQNFLSNESMLAISGLCIPALVALFFASGRNSIWPLAPGVHEMNKNGCCSQGYIYPREIVAPLLERTDLVTDWLVDMMVEKISDQEGWIRWARAPALLQHIGTTSSKGYGFDNTAGHLWNFGFELYQKSHLGRSHQ</sequence>
<name>A0A1L7WUZ8_9HELO</name>
<dbReference type="PANTHER" id="PTHR31410:SF1">
    <property type="entry name" value="POST-GPI ATTACHMENT TO PROTEINS FACTOR 4"/>
    <property type="match status" value="1"/>
</dbReference>
<dbReference type="GO" id="GO:0006506">
    <property type="term" value="P:GPI anchor biosynthetic process"/>
    <property type="evidence" value="ECO:0007669"/>
    <property type="project" value="InterPro"/>
</dbReference>
<dbReference type="InterPro" id="IPR029675">
    <property type="entry name" value="PGAP4"/>
</dbReference>
<keyword evidence="1" id="KW-1133">Transmembrane helix</keyword>
<dbReference type="OrthoDB" id="2016523at2759"/>
<evidence type="ECO:0000313" key="3">
    <source>
        <dbReference type="Proteomes" id="UP000184330"/>
    </source>
</evidence>
<keyword evidence="3" id="KW-1185">Reference proteome</keyword>
<dbReference type="Proteomes" id="UP000184330">
    <property type="component" value="Unassembled WGS sequence"/>
</dbReference>
<evidence type="ECO:0000256" key="1">
    <source>
        <dbReference type="SAM" id="Phobius"/>
    </source>
</evidence>
<dbReference type="PANTHER" id="PTHR31410">
    <property type="entry name" value="TRANSMEMBRANE PROTEIN 246"/>
    <property type="match status" value="1"/>
</dbReference>
<feature type="transmembrane region" description="Helical" evidence="1">
    <location>
        <begin position="294"/>
        <end position="315"/>
    </location>
</feature>
<evidence type="ECO:0000313" key="2">
    <source>
        <dbReference type="EMBL" id="CZR56589.1"/>
    </source>
</evidence>
<dbReference type="GO" id="GO:0016757">
    <property type="term" value="F:glycosyltransferase activity"/>
    <property type="evidence" value="ECO:0007669"/>
    <property type="project" value="InterPro"/>
</dbReference>
<keyword evidence="1" id="KW-0812">Transmembrane</keyword>
<dbReference type="AlphaFoldDB" id="A0A1L7WUZ8"/>
<dbReference type="EMBL" id="FJOG01000008">
    <property type="protein sequence ID" value="CZR56589.1"/>
    <property type="molecule type" value="Genomic_DNA"/>
</dbReference>
<protein>
    <submittedName>
        <fullName evidence="2">Related to integral membrane protein</fullName>
    </submittedName>
</protein>
<organism evidence="2 3">
    <name type="scientific">Phialocephala subalpina</name>
    <dbReference type="NCBI Taxonomy" id="576137"/>
    <lineage>
        <taxon>Eukaryota</taxon>
        <taxon>Fungi</taxon>
        <taxon>Dikarya</taxon>
        <taxon>Ascomycota</taxon>
        <taxon>Pezizomycotina</taxon>
        <taxon>Leotiomycetes</taxon>
        <taxon>Helotiales</taxon>
        <taxon>Mollisiaceae</taxon>
        <taxon>Phialocephala</taxon>
        <taxon>Phialocephala fortinii species complex</taxon>
    </lineage>
</organism>
<keyword evidence="1" id="KW-0472">Membrane</keyword>
<dbReference type="GO" id="GO:0000139">
    <property type="term" value="C:Golgi membrane"/>
    <property type="evidence" value="ECO:0007669"/>
    <property type="project" value="InterPro"/>
</dbReference>
<dbReference type="CDD" id="cd22189">
    <property type="entry name" value="PGAP4-like_fungal"/>
    <property type="match status" value="1"/>
</dbReference>